<dbReference type="STRING" id="764103.G7DVK8"/>
<dbReference type="OrthoDB" id="10261361at2759"/>
<reference evidence="2 3" key="1">
    <citation type="journal article" date="2011" name="J. Gen. Appl. Microbiol.">
        <title>Draft genome sequencing of the enigmatic basidiomycete Mixia osmundae.</title>
        <authorList>
            <person name="Nishida H."/>
            <person name="Nagatsuka Y."/>
            <person name="Sugiyama J."/>
        </authorList>
    </citation>
    <scope>NUCLEOTIDE SEQUENCE [LARGE SCALE GENOMIC DNA]</scope>
    <source>
        <strain evidence="3">CBS 9802 / IAM 14324 / JCM 22182 / KY 12970</strain>
    </source>
</reference>
<keyword evidence="3" id="KW-1185">Reference proteome</keyword>
<dbReference type="RefSeq" id="XP_014568116.1">
    <property type="nucleotide sequence ID" value="XM_014712630.1"/>
</dbReference>
<dbReference type="eggNOG" id="ENOG502QVFY">
    <property type="taxonomic scope" value="Eukaryota"/>
</dbReference>
<reference evidence="2 3" key="2">
    <citation type="journal article" date="2012" name="Open Biol.">
        <title>Characteristics of nucleosomes and linker DNA regions on the genome of the basidiomycete Mixia osmundae revealed by mono- and dinucleosome mapping.</title>
        <authorList>
            <person name="Nishida H."/>
            <person name="Kondo S."/>
            <person name="Matsumoto T."/>
            <person name="Suzuki Y."/>
            <person name="Yoshikawa H."/>
            <person name="Taylor T.D."/>
            <person name="Sugiyama J."/>
        </authorList>
    </citation>
    <scope>NUCLEOTIDE SEQUENCE [LARGE SCALE GENOMIC DNA]</scope>
    <source>
        <strain evidence="3">CBS 9802 / IAM 14324 / JCM 22182 / KY 12970</strain>
    </source>
</reference>
<sequence length="1141" mass="129453">MQSDVPPHLRELFLDDNERPLLPAHLSSTAVSPSPRPASSGDLVPAYKIFESSALPLLLPDLDQLICEQSTPEFSSTQPLLGSKEKKAWREWHKRSSRLSIWQRIVAAFVRTPVKPQGEVTLFPPFHLLPPNVSVELLTQNRRKGAGVTDLNTMLSAVIDGLISYEASATGQKLLRVELLRDTVQLLAVVLGLSPTSAEALIATTSVFKQYIRRITAVLSLSLASVFGSVYLWFSTFILLVMMCLYSFWKMTGRWRGATTSLDTRLDGEGFDLDGHSTQKLGWFTRLRKTKAIHMTLIFVLTSLYIPLSELTLAALVWRSDFWVVDDPYLTTDNPQPITLPGQKDGLDFCYTTTMTLGGFNGALPILLISAVCVLVYSLWFPLRLWTVVRASTPEVENYNEMGAHRVNLDEAYQRASGPTDSGRLNWLYQGYRKRWAAYKSLVMLFKLLVVAASVIITKDNCLLRHHPRAAIAAIQQATLSVLFLVWLVVQLTSGCYSSVVGNTVETLSRVGYLLIAVITLCSTLNIAGAAAVQHYGNTFISVLLYILSLYAIIAPSNMVQGYLQRFNRRLAFSLDVFSPYLHVEVHIKRRVWQETWTTILLGDEEFALDPKQRIVFVEPAGIAPTLLDFRDTVGERHIENLRLLTHLGSSAYAQACVMLHGAPTVELQDYICSQLSGPDAYWRPLHARAQVTSYFGRCVVIQFPFTLLFYYDDTGIAVSIRTLAEIHAFVAQNTSHEFREAQDVRRVLRALEGQIVYAPHVAYPRHRWWISAFLSSHACQYSYATLVIKRNSGSTWSGVNHSSGFRLSLEYRHDSGKRAPIRGDLAQLGLSQDFRLSPAFTDFVLDNRALIDEHLPRIMCEVRRLRQHFTDQMQAKRAIMSFQFLPRVFENIGNLHDISARLEKDENYVGLRSIMQGRRAAFELLQERLDRLSSPLARRWYIFFDDLYRRNHTVVSQIGKAPEAFSPFHKSSICYRPMTRLRLESFLRYHGLLLSRGDLGFFHTGFLNRLYFFLDEVVLRADKRIGINRDTATVRFDEIGATTTTAESGAQNLKYTGDAVLYDSPLIEAHQAFLFETVWDRPRVTWQTGQRQAWMRQRMMRFRSAIAVKLGLMPVPHARPGLGLYLRLRQTGSGWERPSS</sequence>
<feature type="transmembrane region" description="Helical" evidence="1">
    <location>
        <begin position="470"/>
        <end position="490"/>
    </location>
</feature>
<feature type="transmembrane region" description="Helical" evidence="1">
    <location>
        <begin position="230"/>
        <end position="249"/>
    </location>
</feature>
<keyword evidence="1" id="KW-0812">Transmembrane</keyword>
<dbReference type="OMA" id="FCYTTTM"/>
<protein>
    <submittedName>
        <fullName evidence="2">Uncharacterized protein</fullName>
    </submittedName>
</protein>
<gene>
    <name evidence="2" type="primary">Mo01270</name>
    <name evidence="2" type="ORF">E5Q_01270</name>
</gene>
<organism evidence="2 3">
    <name type="scientific">Mixia osmundae (strain CBS 9802 / IAM 14324 / JCM 22182 / KY 12970)</name>
    <dbReference type="NCBI Taxonomy" id="764103"/>
    <lineage>
        <taxon>Eukaryota</taxon>
        <taxon>Fungi</taxon>
        <taxon>Dikarya</taxon>
        <taxon>Basidiomycota</taxon>
        <taxon>Pucciniomycotina</taxon>
        <taxon>Mixiomycetes</taxon>
        <taxon>Mixiales</taxon>
        <taxon>Mixiaceae</taxon>
        <taxon>Mixia</taxon>
    </lineage>
</organism>
<name>G7DVK8_MIXOS</name>
<dbReference type="AlphaFoldDB" id="G7DVK8"/>
<keyword evidence="1" id="KW-0472">Membrane</keyword>
<dbReference type="Proteomes" id="UP000009131">
    <property type="component" value="Unassembled WGS sequence"/>
</dbReference>
<dbReference type="HOGENOM" id="CLU_003027_0_0_1"/>
<feature type="transmembrane region" description="Helical" evidence="1">
    <location>
        <begin position="437"/>
        <end position="458"/>
    </location>
</feature>
<evidence type="ECO:0000313" key="2">
    <source>
        <dbReference type="EMBL" id="GAA94618.1"/>
    </source>
</evidence>
<accession>G7DVK8</accession>
<dbReference type="EMBL" id="BABT02000044">
    <property type="protein sequence ID" value="GAA94618.1"/>
    <property type="molecule type" value="Genomic_DNA"/>
</dbReference>
<proteinExistence type="predicted"/>
<feature type="transmembrane region" description="Helical" evidence="1">
    <location>
        <begin position="539"/>
        <end position="560"/>
    </location>
</feature>
<comment type="caution">
    <text evidence="2">The sequence shown here is derived from an EMBL/GenBank/DDBJ whole genome shotgun (WGS) entry which is preliminary data.</text>
</comment>
<feature type="transmembrane region" description="Helical" evidence="1">
    <location>
        <begin position="511"/>
        <end position="533"/>
    </location>
</feature>
<feature type="transmembrane region" description="Helical" evidence="1">
    <location>
        <begin position="363"/>
        <end position="383"/>
    </location>
</feature>
<feature type="transmembrane region" description="Helical" evidence="1">
    <location>
        <begin position="296"/>
        <end position="318"/>
    </location>
</feature>
<dbReference type="InParanoid" id="G7DVK8"/>
<evidence type="ECO:0000256" key="1">
    <source>
        <dbReference type="SAM" id="Phobius"/>
    </source>
</evidence>
<keyword evidence="1" id="KW-1133">Transmembrane helix</keyword>
<evidence type="ECO:0000313" key="3">
    <source>
        <dbReference type="Proteomes" id="UP000009131"/>
    </source>
</evidence>